<comment type="caution">
    <text evidence="1">The sequence shown here is derived from an EMBL/GenBank/DDBJ whole genome shotgun (WGS) entry which is preliminary data.</text>
</comment>
<gene>
    <name evidence="1" type="ORF">ACFFGS_04450</name>
</gene>
<dbReference type="RefSeq" id="WP_137644546.1">
    <property type="nucleotide sequence ID" value="NZ_BAABRM010000007.1"/>
</dbReference>
<name>A0ABV6K1L8_9LACO</name>
<dbReference type="EMBL" id="JBHLUK010000024">
    <property type="protein sequence ID" value="MFC0423373.1"/>
    <property type="molecule type" value="Genomic_DNA"/>
</dbReference>
<dbReference type="Proteomes" id="UP001589855">
    <property type="component" value="Unassembled WGS sequence"/>
</dbReference>
<evidence type="ECO:0000313" key="2">
    <source>
        <dbReference type="Proteomes" id="UP001589855"/>
    </source>
</evidence>
<reference evidence="1 2" key="1">
    <citation type="submission" date="2024-09" db="EMBL/GenBank/DDBJ databases">
        <authorList>
            <person name="Sun Q."/>
            <person name="Mori K."/>
        </authorList>
    </citation>
    <scope>NUCLEOTIDE SEQUENCE [LARGE SCALE GENOMIC DNA]</scope>
    <source>
        <strain evidence="1 2">TBRC 4575</strain>
    </source>
</reference>
<accession>A0ABV6K1L8</accession>
<organism evidence="1 2">
    <name type="scientific">Lactiplantibacillus plajomi</name>
    <dbReference type="NCBI Taxonomy" id="1457217"/>
    <lineage>
        <taxon>Bacteria</taxon>
        <taxon>Bacillati</taxon>
        <taxon>Bacillota</taxon>
        <taxon>Bacilli</taxon>
        <taxon>Lactobacillales</taxon>
        <taxon>Lactobacillaceae</taxon>
        <taxon>Lactiplantibacillus</taxon>
    </lineage>
</organism>
<evidence type="ECO:0000313" key="1">
    <source>
        <dbReference type="EMBL" id="MFC0423373.1"/>
    </source>
</evidence>
<protein>
    <submittedName>
        <fullName evidence="1">Uncharacterized protein</fullName>
    </submittedName>
</protein>
<proteinExistence type="predicted"/>
<sequence>MKRVCILVYQGLPFIIDSVVIFNKKEKQFVEKLNNKLDEVSMDWHVQLDTSSGNIDDIVQQNPQALILKNGLQHRFYKGNFLQERIYQLDALELNEESINGVISFLKGLN</sequence>
<keyword evidence="2" id="KW-1185">Reference proteome</keyword>